<organism evidence="1 2">
    <name type="scientific">Dreissena polymorpha</name>
    <name type="common">Zebra mussel</name>
    <name type="synonym">Mytilus polymorpha</name>
    <dbReference type="NCBI Taxonomy" id="45954"/>
    <lineage>
        <taxon>Eukaryota</taxon>
        <taxon>Metazoa</taxon>
        <taxon>Spiralia</taxon>
        <taxon>Lophotrochozoa</taxon>
        <taxon>Mollusca</taxon>
        <taxon>Bivalvia</taxon>
        <taxon>Autobranchia</taxon>
        <taxon>Heteroconchia</taxon>
        <taxon>Euheterodonta</taxon>
        <taxon>Imparidentia</taxon>
        <taxon>Neoheterodontei</taxon>
        <taxon>Myida</taxon>
        <taxon>Dreissenoidea</taxon>
        <taxon>Dreissenidae</taxon>
        <taxon>Dreissena</taxon>
    </lineage>
</organism>
<reference evidence="1" key="1">
    <citation type="journal article" date="2019" name="bioRxiv">
        <title>The Genome of the Zebra Mussel, Dreissena polymorpha: A Resource for Invasive Species Research.</title>
        <authorList>
            <person name="McCartney M.A."/>
            <person name="Auch B."/>
            <person name="Kono T."/>
            <person name="Mallez S."/>
            <person name="Zhang Y."/>
            <person name="Obille A."/>
            <person name="Becker A."/>
            <person name="Abrahante J.E."/>
            <person name="Garbe J."/>
            <person name="Badalamenti J.P."/>
            <person name="Herman A."/>
            <person name="Mangelson H."/>
            <person name="Liachko I."/>
            <person name="Sullivan S."/>
            <person name="Sone E.D."/>
            <person name="Koren S."/>
            <person name="Silverstein K.A.T."/>
            <person name="Beckman K.B."/>
            <person name="Gohl D.M."/>
        </authorList>
    </citation>
    <scope>NUCLEOTIDE SEQUENCE</scope>
    <source>
        <strain evidence="1">Duluth1</strain>
        <tissue evidence="1">Whole animal</tissue>
    </source>
</reference>
<evidence type="ECO:0000313" key="1">
    <source>
        <dbReference type="EMBL" id="KAH3836711.1"/>
    </source>
</evidence>
<accession>A0A9D4KCH5</accession>
<name>A0A9D4KCH5_DREPO</name>
<gene>
    <name evidence="1" type="ORF">DPMN_110084</name>
</gene>
<evidence type="ECO:0000313" key="2">
    <source>
        <dbReference type="Proteomes" id="UP000828390"/>
    </source>
</evidence>
<dbReference type="EMBL" id="JAIWYP010000004">
    <property type="protein sequence ID" value="KAH3836711.1"/>
    <property type="molecule type" value="Genomic_DNA"/>
</dbReference>
<dbReference type="Proteomes" id="UP000828390">
    <property type="component" value="Unassembled WGS sequence"/>
</dbReference>
<proteinExistence type="predicted"/>
<reference evidence="1" key="2">
    <citation type="submission" date="2020-11" db="EMBL/GenBank/DDBJ databases">
        <authorList>
            <person name="McCartney M.A."/>
            <person name="Auch B."/>
            <person name="Kono T."/>
            <person name="Mallez S."/>
            <person name="Becker A."/>
            <person name="Gohl D.M."/>
            <person name="Silverstein K.A.T."/>
            <person name="Koren S."/>
            <person name="Bechman K.B."/>
            <person name="Herman A."/>
            <person name="Abrahante J.E."/>
            <person name="Garbe J."/>
        </authorList>
    </citation>
    <scope>NUCLEOTIDE SEQUENCE</scope>
    <source>
        <strain evidence="1">Duluth1</strain>
        <tissue evidence="1">Whole animal</tissue>
    </source>
</reference>
<protein>
    <submittedName>
        <fullName evidence="1">Uncharacterized protein</fullName>
    </submittedName>
</protein>
<comment type="caution">
    <text evidence="1">The sequence shown here is derived from an EMBL/GenBank/DDBJ whole genome shotgun (WGS) entry which is preliminary data.</text>
</comment>
<keyword evidence="2" id="KW-1185">Reference proteome</keyword>
<sequence length="50" mass="6005">MLAKWEKQWDMDFHPGKCTILRVHRKRNPIMCRYSLKNHILETDSTSTST</sequence>
<dbReference type="AlphaFoldDB" id="A0A9D4KCH5"/>